<dbReference type="EMBL" id="CM000652">
    <property type="protein sequence ID" value="EED87909.1"/>
    <property type="molecule type" value="Genomic_DNA"/>
</dbReference>
<evidence type="ECO:0000256" key="2">
    <source>
        <dbReference type="SAM" id="SignalP"/>
    </source>
</evidence>
<feature type="compositionally biased region" description="Acidic residues" evidence="1">
    <location>
        <begin position="266"/>
        <end position="276"/>
    </location>
</feature>
<name>B8CEI4_THAPS</name>
<reference evidence="3 4" key="2">
    <citation type="journal article" date="2008" name="Nature">
        <title>The Phaeodactylum genome reveals the evolutionary history of diatom genomes.</title>
        <authorList>
            <person name="Bowler C."/>
            <person name="Allen A.E."/>
            <person name="Badger J.H."/>
            <person name="Grimwood J."/>
            <person name="Jabbari K."/>
            <person name="Kuo A."/>
            <person name="Maheswari U."/>
            <person name="Martens C."/>
            <person name="Maumus F."/>
            <person name="Otillar R.P."/>
            <person name="Rayko E."/>
            <person name="Salamov A."/>
            <person name="Vandepoele K."/>
            <person name="Beszteri B."/>
            <person name="Gruber A."/>
            <person name="Heijde M."/>
            <person name="Katinka M."/>
            <person name="Mock T."/>
            <person name="Valentin K."/>
            <person name="Verret F."/>
            <person name="Berges J.A."/>
            <person name="Brownlee C."/>
            <person name="Cadoret J.P."/>
            <person name="Chiovitti A."/>
            <person name="Choi C.J."/>
            <person name="Coesel S."/>
            <person name="De Martino A."/>
            <person name="Detter J.C."/>
            <person name="Durkin C."/>
            <person name="Falciatore A."/>
            <person name="Fournet J."/>
            <person name="Haruta M."/>
            <person name="Huysman M.J."/>
            <person name="Jenkins B.D."/>
            <person name="Jiroutova K."/>
            <person name="Jorgensen R.E."/>
            <person name="Joubert Y."/>
            <person name="Kaplan A."/>
            <person name="Kroger N."/>
            <person name="Kroth P.G."/>
            <person name="La Roche J."/>
            <person name="Lindquist E."/>
            <person name="Lommer M."/>
            <person name="Martin-Jezequel V."/>
            <person name="Lopez P.J."/>
            <person name="Lucas S."/>
            <person name="Mangogna M."/>
            <person name="McGinnis K."/>
            <person name="Medlin L.K."/>
            <person name="Montsant A."/>
            <person name="Oudot-Le Secq M.P."/>
            <person name="Napoli C."/>
            <person name="Obornik M."/>
            <person name="Parker M.S."/>
            <person name="Petit J.L."/>
            <person name="Porcel B.M."/>
            <person name="Poulsen N."/>
            <person name="Robison M."/>
            <person name="Rychlewski L."/>
            <person name="Rynearson T.A."/>
            <person name="Schmutz J."/>
            <person name="Shapiro H."/>
            <person name="Siaut M."/>
            <person name="Stanley M."/>
            <person name="Sussman M.R."/>
            <person name="Taylor A.R."/>
            <person name="Vardi A."/>
            <person name="von Dassow P."/>
            <person name="Vyverman W."/>
            <person name="Willis A."/>
            <person name="Wyrwicz L.S."/>
            <person name="Rokhsar D.S."/>
            <person name="Weissenbach J."/>
            <person name="Armbrust E.V."/>
            <person name="Green B.R."/>
            <person name="Van de Peer Y."/>
            <person name="Grigoriev I.V."/>
        </authorList>
    </citation>
    <scope>NUCLEOTIDE SEQUENCE [LARGE SCALE GENOMIC DNA]</scope>
    <source>
        <strain evidence="3 4">CCMP1335</strain>
    </source>
</reference>
<feature type="region of interest" description="Disordered" evidence="1">
    <location>
        <begin position="41"/>
        <end position="76"/>
    </location>
</feature>
<keyword evidence="2" id="KW-0732">Signal</keyword>
<accession>B8CEI4</accession>
<feature type="chain" id="PRO_5002869369" evidence="2">
    <location>
        <begin position="30"/>
        <end position="330"/>
    </location>
</feature>
<dbReference type="InParanoid" id="B8CEI4"/>
<dbReference type="OMA" id="HEICVTT"/>
<protein>
    <submittedName>
        <fullName evidence="3">Uncharacterized protein</fullName>
    </submittedName>
</protein>
<feature type="signal peptide" evidence="2">
    <location>
        <begin position="1"/>
        <end position="29"/>
    </location>
</feature>
<dbReference type="GeneID" id="7448486"/>
<dbReference type="eggNOG" id="ENOG502RW8N">
    <property type="taxonomic scope" value="Eukaryota"/>
</dbReference>
<dbReference type="KEGG" id="tps:THAPSDRAFT_11432"/>
<dbReference type="AlphaFoldDB" id="B8CEI4"/>
<dbReference type="RefSeq" id="XP_002294549.1">
    <property type="nucleotide sequence ID" value="XM_002294513.1"/>
</dbReference>
<feature type="compositionally biased region" description="Basic and acidic residues" evidence="1">
    <location>
        <begin position="253"/>
        <end position="265"/>
    </location>
</feature>
<keyword evidence="4" id="KW-1185">Reference proteome</keyword>
<evidence type="ECO:0000313" key="4">
    <source>
        <dbReference type="Proteomes" id="UP000001449"/>
    </source>
</evidence>
<feature type="region of interest" description="Disordered" evidence="1">
    <location>
        <begin position="253"/>
        <end position="297"/>
    </location>
</feature>
<feature type="compositionally biased region" description="Acidic residues" evidence="1">
    <location>
        <begin position="162"/>
        <end position="185"/>
    </location>
</feature>
<proteinExistence type="predicted"/>
<evidence type="ECO:0000256" key="1">
    <source>
        <dbReference type="SAM" id="MobiDB-lite"/>
    </source>
</evidence>
<dbReference type="HOGENOM" id="CLU_843317_0_0_1"/>
<organism evidence="3 4">
    <name type="scientific">Thalassiosira pseudonana</name>
    <name type="common">Marine diatom</name>
    <name type="synonym">Cyclotella nana</name>
    <dbReference type="NCBI Taxonomy" id="35128"/>
    <lineage>
        <taxon>Eukaryota</taxon>
        <taxon>Sar</taxon>
        <taxon>Stramenopiles</taxon>
        <taxon>Ochrophyta</taxon>
        <taxon>Bacillariophyta</taxon>
        <taxon>Coscinodiscophyceae</taxon>
        <taxon>Thalassiosirophycidae</taxon>
        <taxon>Thalassiosirales</taxon>
        <taxon>Thalassiosiraceae</taxon>
        <taxon>Thalassiosira</taxon>
    </lineage>
</organism>
<sequence>MANHLHRSILWLPLLASILSFVNLHPVSAFITHSFSNRAALPSWTSSPPPQTTTTTTTTQLRQQPTPSDNEGTASDMKTLGTTLIQSAAQACGATDKMVQIDWKADRIVVTVDVFADEEYVARMDEEWLSGGGEDDYEEEEEVIYDVNDADLSDDDFVEMWDNLDDDDFDEGDYDDGDDEEEEPTDGSISLTAIARKINEYLAKDGEDTLAFRIAQLHEIEVTTPEFDNVIRGERMFESYKGFDVIVEHWEEPKKKKSKAAKEDDVSSEEEEEEKEDPPKKLKVTEGKLVARDAEKGTTNVNVKGRIMKIKNDAIESVKLPKAKREKGAK</sequence>
<evidence type="ECO:0000313" key="3">
    <source>
        <dbReference type="EMBL" id="EED87909.1"/>
    </source>
</evidence>
<feature type="compositionally biased region" description="Low complexity" evidence="1">
    <location>
        <begin position="42"/>
        <end position="68"/>
    </location>
</feature>
<gene>
    <name evidence="3" type="ORF">THAPSDRAFT_11432</name>
</gene>
<feature type="compositionally biased region" description="Basic and acidic residues" evidence="1">
    <location>
        <begin position="277"/>
        <end position="296"/>
    </location>
</feature>
<reference evidence="3 4" key="1">
    <citation type="journal article" date="2004" name="Science">
        <title>The genome of the diatom Thalassiosira pseudonana: ecology, evolution, and metabolism.</title>
        <authorList>
            <person name="Armbrust E.V."/>
            <person name="Berges J.A."/>
            <person name="Bowler C."/>
            <person name="Green B.R."/>
            <person name="Martinez D."/>
            <person name="Putnam N.H."/>
            <person name="Zhou S."/>
            <person name="Allen A.E."/>
            <person name="Apt K.E."/>
            <person name="Bechner M."/>
            <person name="Brzezinski M.A."/>
            <person name="Chaal B.K."/>
            <person name="Chiovitti A."/>
            <person name="Davis A.K."/>
            <person name="Demarest M.S."/>
            <person name="Detter J.C."/>
            <person name="Glavina T."/>
            <person name="Goodstein D."/>
            <person name="Hadi M.Z."/>
            <person name="Hellsten U."/>
            <person name="Hildebrand M."/>
            <person name="Jenkins B.D."/>
            <person name="Jurka J."/>
            <person name="Kapitonov V.V."/>
            <person name="Kroger N."/>
            <person name="Lau W.W."/>
            <person name="Lane T.W."/>
            <person name="Larimer F.W."/>
            <person name="Lippmeier J.C."/>
            <person name="Lucas S."/>
            <person name="Medina M."/>
            <person name="Montsant A."/>
            <person name="Obornik M."/>
            <person name="Parker M.S."/>
            <person name="Palenik B."/>
            <person name="Pazour G.J."/>
            <person name="Richardson P.M."/>
            <person name="Rynearson T.A."/>
            <person name="Saito M.A."/>
            <person name="Schwartz D.C."/>
            <person name="Thamatrakoln K."/>
            <person name="Valentin K."/>
            <person name="Vardi A."/>
            <person name="Wilkerson F.P."/>
            <person name="Rokhsar D.S."/>
        </authorList>
    </citation>
    <scope>NUCLEOTIDE SEQUENCE [LARGE SCALE GENOMIC DNA]</scope>
    <source>
        <strain evidence="3 4">CCMP1335</strain>
    </source>
</reference>
<feature type="region of interest" description="Disordered" evidence="1">
    <location>
        <begin position="162"/>
        <end position="189"/>
    </location>
</feature>
<dbReference type="PaxDb" id="35128-Thaps11432"/>
<dbReference type="Proteomes" id="UP000001449">
    <property type="component" value="Chromosome 20"/>
</dbReference>